<gene>
    <name evidence="3" type="ORF">GCM10010923_04530</name>
</gene>
<dbReference type="EMBL" id="BMID01000001">
    <property type="protein sequence ID" value="GFZ99337.1"/>
    <property type="molecule type" value="Genomic_DNA"/>
</dbReference>
<feature type="signal peptide" evidence="2">
    <location>
        <begin position="1"/>
        <end position="20"/>
    </location>
</feature>
<dbReference type="RefSeq" id="WP_188641158.1">
    <property type="nucleotide sequence ID" value="NZ_BMID01000001.1"/>
</dbReference>
<feature type="chain" id="PRO_5045433181" description="Tetratricopeptide repeat protein" evidence="2">
    <location>
        <begin position="21"/>
        <end position="662"/>
    </location>
</feature>
<organism evidence="3 4">
    <name type="scientific">Blastomonas marina</name>
    <dbReference type="NCBI Taxonomy" id="1867408"/>
    <lineage>
        <taxon>Bacteria</taxon>
        <taxon>Pseudomonadati</taxon>
        <taxon>Pseudomonadota</taxon>
        <taxon>Alphaproteobacteria</taxon>
        <taxon>Sphingomonadales</taxon>
        <taxon>Sphingomonadaceae</taxon>
        <taxon>Blastomonas</taxon>
    </lineage>
</organism>
<reference evidence="4" key="1">
    <citation type="journal article" date="2019" name="Int. J. Syst. Evol. Microbiol.">
        <title>The Global Catalogue of Microorganisms (GCM) 10K type strain sequencing project: providing services to taxonomists for standard genome sequencing and annotation.</title>
        <authorList>
            <consortium name="The Broad Institute Genomics Platform"/>
            <consortium name="The Broad Institute Genome Sequencing Center for Infectious Disease"/>
            <person name="Wu L."/>
            <person name="Ma J."/>
        </authorList>
    </citation>
    <scope>NUCLEOTIDE SEQUENCE [LARGE SCALE GENOMIC DNA]</scope>
    <source>
        <strain evidence="4">CGMCC 1.15297</strain>
    </source>
</reference>
<name>A0ABQ1F5C1_9SPHN</name>
<evidence type="ECO:0000256" key="1">
    <source>
        <dbReference type="SAM" id="Coils"/>
    </source>
</evidence>
<keyword evidence="1" id="KW-0175">Coiled coil</keyword>
<keyword evidence="4" id="KW-1185">Reference proteome</keyword>
<feature type="coiled-coil region" evidence="1">
    <location>
        <begin position="221"/>
        <end position="248"/>
    </location>
</feature>
<protein>
    <recommendedName>
        <fullName evidence="5">Tetratricopeptide repeat protein</fullName>
    </recommendedName>
</protein>
<proteinExistence type="predicted"/>
<evidence type="ECO:0000313" key="3">
    <source>
        <dbReference type="EMBL" id="GFZ99337.1"/>
    </source>
</evidence>
<dbReference type="Proteomes" id="UP000603317">
    <property type="component" value="Unassembled WGS sequence"/>
</dbReference>
<evidence type="ECO:0000313" key="4">
    <source>
        <dbReference type="Proteomes" id="UP000603317"/>
    </source>
</evidence>
<sequence>MSIRYAALLAATALSLSAPATIRAQPVASVEADAEISAMEAAFVAGVAGVSAGDKQAARAGFEEVLSLHLARDGARDVDQFLAAGSDERLESYTAWLAERSAAFDGKDWRGYEYYALVAGSYSAILSLRSSVTEREELVDGVARGLGVIAFAATLQGKYELLGKLYAPVLNGPDAALEAAAAQEMFGRARSEWSWGGARRDGAPRLVAELLALFDRTGGRADQVVANLRELQATIAESEGRLDDAQAALSGSTVEFDPDRRAGLLFQQGRARAATSIVLGRSERLDAPDLSLDDARKLLEVEGLTGIGRAGQLALHAVVLPVYRRELTIEDEELRSLLSSHAQALFAAGRASEAEPILASLLQFYEARFSLDSGWGHEFATRLAAALEAQARLAEAGVLYRQLWDIARGYGQYAESATLDYFAPFIANLIRRGELTEAEAVSEDVLAKVRAAEAEPFVLKGFVLVRTEVLLARGELAEAERTAREAVALGAPDADWSMAAGFVTPDRESRRLLATILERRGQAAAAEPIRRNILIRTQENSMVPREGSEMREARLELARNLATQGKLEATELFAREIRVLSGVYGRDSEQVLAVSDPYARYLLASGRPGAALSPARRSLDARLAARGRTDAAAGSANEAALAAGRRDAALLVVATAWSASMP</sequence>
<accession>A0ABQ1F5C1</accession>
<keyword evidence="2" id="KW-0732">Signal</keyword>
<evidence type="ECO:0008006" key="5">
    <source>
        <dbReference type="Google" id="ProtNLM"/>
    </source>
</evidence>
<comment type="caution">
    <text evidence="3">The sequence shown here is derived from an EMBL/GenBank/DDBJ whole genome shotgun (WGS) entry which is preliminary data.</text>
</comment>
<evidence type="ECO:0000256" key="2">
    <source>
        <dbReference type="SAM" id="SignalP"/>
    </source>
</evidence>